<keyword evidence="1" id="KW-0843">Virulence</keyword>
<organism evidence="5 6">
    <name type="scientific">Saprolegnia diclina (strain VS20)</name>
    <dbReference type="NCBI Taxonomy" id="1156394"/>
    <lineage>
        <taxon>Eukaryota</taxon>
        <taxon>Sar</taxon>
        <taxon>Stramenopiles</taxon>
        <taxon>Oomycota</taxon>
        <taxon>Saprolegniomycetes</taxon>
        <taxon>Saprolegniales</taxon>
        <taxon>Saprolegniaceae</taxon>
        <taxon>Saprolegnia</taxon>
    </lineage>
</organism>
<evidence type="ECO:0000256" key="1">
    <source>
        <dbReference type="ARBA" id="ARBA00023026"/>
    </source>
</evidence>
<feature type="domain" description="Ricin B lectin" evidence="4">
    <location>
        <begin position="398"/>
        <end position="518"/>
    </location>
</feature>
<feature type="region of interest" description="Disordered" evidence="2">
    <location>
        <begin position="371"/>
        <end position="401"/>
    </location>
</feature>
<dbReference type="VEuPathDB" id="FungiDB:SDRG_16839"/>
<protein>
    <recommendedName>
        <fullName evidence="4">Ricin B lectin domain-containing protein</fullName>
    </recommendedName>
</protein>
<evidence type="ECO:0000256" key="2">
    <source>
        <dbReference type="SAM" id="MobiDB-lite"/>
    </source>
</evidence>
<dbReference type="EMBL" id="JH767287">
    <property type="protein sequence ID" value="EQC25285.1"/>
    <property type="molecule type" value="Genomic_DNA"/>
</dbReference>
<proteinExistence type="predicted"/>
<dbReference type="Gene3D" id="2.40.10.10">
    <property type="entry name" value="Trypsin-like serine proteases"/>
    <property type="match status" value="2"/>
</dbReference>
<dbReference type="InParanoid" id="T0PW69"/>
<evidence type="ECO:0000313" key="5">
    <source>
        <dbReference type="EMBL" id="EQC25285.1"/>
    </source>
</evidence>
<accession>T0PW69</accession>
<dbReference type="STRING" id="1156394.T0PW69"/>
<reference evidence="5 6" key="1">
    <citation type="submission" date="2012-04" db="EMBL/GenBank/DDBJ databases">
        <title>The Genome Sequence of Saprolegnia declina VS20.</title>
        <authorList>
            <consortium name="The Broad Institute Genome Sequencing Platform"/>
            <person name="Russ C."/>
            <person name="Nusbaum C."/>
            <person name="Tyler B."/>
            <person name="van West P."/>
            <person name="Dieguez-Uribeondo J."/>
            <person name="de Bruijn I."/>
            <person name="Tripathy S."/>
            <person name="Jiang R."/>
            <person name="Young S.K."/>
            <person name="Zeng Q."/>
            <person name="Gargeya S."/>
            <person name="Fitzgerald M."/>
            <person name="Haas B."/>
            <person name="Abouelleil A."/>
            <person name="Alvarado L."/>
            <person name="Arachchi H.M."/>
            <person name="Berlin A."/>
            <person name="Chapman S.B."/>
            <person name="Goldberg J."/>
            <person name="Griggs A."/>
            <person name="Gujja S."/>
            <person name="Hansen M."/>
            <person name="Howarth C."/>
            <person name="Imamovic A."/>
            <person name="Larimer J."/>
            <person name="McCowen C."/>
            <person name="Montmayeur A."/>
            <person name="Murphy C."/>
            <person name="Neiman D."/>
            <person name="Pearson M."/>
            <person name="Priest M."/>
            <person name="Roberts A."/>
            <person name="Saif S."/>
            <person name="Shea T."/>
            <person name="Sisk P."/>
            <person name="Sykes S."/>
            <person name="Wortman J."/>
            <person name="Nusbaum C."/>
            <person name="Birren B."/>
        </authorList>
    </citation>
    <scope>NUCLEOTIDE SEQUENCE [LARGE SCALE GENOMIC DNA]</scope>
    <source>
        <strain evidence="5 6">VS20</strain>
    </source>
</reference>
<feature type="signal peptide" evidence="3">
    <location>
        <begin position="1"/>
        <end position="17"/>
    </location>
</feature>
<dbReference type="Gene3D" id="2.80.10.50">
    <property type="match status" value="2"/>
</dbReference>
<dbReference type="OMA" id="GKYISEW"/>
<dbReference type="OrthoDB" id="6770063at2759"/>
<dbReference type="SMART" id="SM00458">
    <property type="entry name" value="RICIN"/>
    <property type="match status" value="2"/>
</dbReference>
<feature type="compositionally biased region" description="Low complexity" evidence="2">
    <location>
        <begin position="372"/>
        <end position="401"/>
    </location>
</feature>
<dbReference type="InterPro" id="IPR043504">
    <property type="entry name" value="Peptidase_S1_PA_chymotrypsin"/>
</dbReference>
<dbReference type="Pfam" id="PF13365">
    <property type="entry name" value="Trypsin_2"/>
    <property type="match status" value="1"/>
</dbReference>
<keyword evidence="3" id="KW-0732">Signal</keyword>
<feature type="chain" id="PRO_5004569278" description="Ricin B lectin domain-containing protein" evidence="3">
    <location>
        <begin position="18"/>
        <end position="650"/>
    </location>
</feature>
<evidence type="ECO:0000256" key="3">
    <source>
        <dbReference type="SAM" id="SignalP"/>
    </source>
</evidence>
<evidence type="ECO:0000313" key="6">
    <source>
        <dbReference type="Proteomes" id="UP000030762"/>
    </source>
</evidence>
<dbReference type="RefSeq" id="XP_008621283.1">
    <property type="nucleotide sequence ID" value="XM_008623061.1"/>
</dbReference>
<dbReference type="InterPro" id="IPR000772">
    <property type="entry name" value="Ricin_B_lectin"/>
</dbReference>
<dbReference type="InterPro" id="IPR009003">
    <property type="entry name" value="Peptidase_S1_PA"/>
</dbReference>
<name>T0PW69_SAPDV</name>
<sequence length="650" mass="70315">MMRLATLTSALLVAAMASPAPLDIGADNALAFSADGSKPVSQIIERSGATYISLHFTSMDLPEGASITITSLDGSKKVSYTGKHDDLFTTTIDADRVVLTYTAPSYEKTVSGSVFAVDKFISGTGGPKNVLESICGEDNSKPSQCYAQDEKTKFDTSKAVARLLINGRSLCTGWLIGSEGHLMTNWHCIKTADDAKNVQVEFAAKCATCEDPNNTKQLACKGNLVASDAEYIVSDQKNDFALVKLKLKDGVDLKQYGYLQVRPSGPVLNEEIYIPQHPKGNPQHMALVTANNTPGKIVDLSSGSCYTEIPEKDYVGHQLDTQGGSSGSPMISTKDNVVVALHNCGGCNNGGIKMNRIVEFLASKNIPLPKDATATSDAPTSAPTTAPATPTPTTQSPTPANTISFCSISNRVLSEYYQGLYQDTPKGNKNELFVYNEASGALQVQSNGECLDAYAADAGFKLHTWACDATIGNQKWTVANNQIVHKTHNVCLTSIAGKNDVALAACDPNDIRQRFSTSCNDKNVRSYVQIRTKRGKYISEWNAGLYADVGRNNANELFELDNVNQWIKSVSNNGQCWDAYKDSNGVGHLHTYECSTSNANQKWIIANGQIKHATHANLCLDVDPNDSNHRVQVWDCGNNNDNQKFDVLVF</sequence>
<feature type="domain" description="Ricin B lectin" evidence="4">
    <location>
        <begin position="527"/>
        <end position="648"/>
    </location>
</feature>
<dbReference type="InterPro" id="IPR035992">
    <property type="entry name" value="Ricin_B-like_lectins"/>
</dbReference>
<dbReference type="SUPFAM" id="SSF50494">
    <property type="entry name" value="Trypsin-like serine proteases"/>
    <property type="match status" value="1"/>
</dbReference>
<dbReference type="CDD" id="cd00161">
    <property type="entry name" value="beta-trefoil_Ricin-like"/>
    <property type="match status" value="1"/>
</dbReference>
<dbReference type="AlphaFoldDB" id="T0PW69"/>
<dbReference type="PROSITE" id="PS50231">
    <property type="entry name" value="RICIN_B_LECTIN"/>
    <property type="match status" value="2"/>
</dbReference>
<dbReference type="PANTHER" id="PTHR36234:SF5">
    <property type="entry name" value="LYSYL ENDOPEPTIDASE"/>
    <property type="match status" value="1"/>
</dbReference>
<dbReference type="PANTHER" id="PTHR36234">
    <property type="entry name" value="LYSYL ENDOPEPTIDASE"/>
    <property type="match status" value="1"/>
</dbReference>
<keyword evidence="6" id="KW-1185">Reference proteome</keyword>
<gene>
    <name evidence="5" type="ORF">SDRG_16839</name>
</gene>
<dbReference type="Pfam" id="PF00652">
    <property type="entry name" value="Ricin_B_lectin"/>
    <property type="match status" value="2"/>
</dbReference>
<evidence type="ECO:0000259" key="4">
    <source>
        <dbReference type="SMART" id="SM00458"/>
    </source>
</evidence>
<dbReference type="eggNOG" id="ENOG502QQEE">
    <property type="taxonomic scope" value="Eukaryota"/>
</dbReference>
<dbReference type="SUPFAM" id="SSF50370">
    <property type="entry name" value="Ricin B-like lectins"/>
    <property type="match status" value="2"/>
</dbReference>
<dbReference type="GeneID" id="19957566"/>
<dbReference type="Proteomes" id="UP000030762">
    <property type="component" value="Unassembled WGS sequence"/>
</dbReference>